<evidence type="ECO:0000256" key="1">
    <source>
        <dbReference type="ARBA" id="ARBA00004544"/>
    </source>
</evidence>
<evidence type="ECO:0000313" key="7">
    <source>
        <dbReference type="EMBL" id="KAG8230759.1"/>
    </source>
</evidence>
<organism evidence="7 8">
    <name type="scientific">Ladona fulva</name>
    <name type="common">Scarce chaser dragonfly</name>
    <name type="synonym">Libellula fulva</name>
    <dbReference type="NCBI Taxonomy" id="123851"/>
    <lineage>
        <taxon>Eukaryota</taxon>
        <taxon>Metazoa</taxon>
        <taxon>Ecdysozoa</taxon>
        <taxon>Arthropoda</taxon>
        <taxon>Hexapoda</taxon>
        <taxon>Insecta</taxon>
        <taxon>Pterygota</taxon>
        <taxon>Palaeoptera</taxon>
        <taxon>Odonata</taxon>
        <taxon>Epiprocta</taxon>
        <taxon>Anisoptera</taxon>
        <taxon>Libelluloidea</taxon>
        <taxon>Libellulidae</taxon>
        <taxon>Ladona</taxon>
    </lineage>
</organism>
<dbReference type="PANTHER" id="PTHR12425:SF5">
    <property type="entry name" value="SYNEMBRYN"/>
    <property type="match status" value="1"/>
</dbReference>
<dbReference type="SUPFAM" id="SSF48371">
    <property type="entry name" value="ARM repeat"/>
    <property type="match status" value="1"/>
</dbReference>
<evidence type="ECO:0000256" key="4">
    <source>
        <dbReference type="ARBA" id="ARBA00022658"/>
    </source>
</evidence>
<dbReference type="Pfam" id="PF10165">
    <property type="entry name" value="Ric8"/>
    <property type="match status" value="2"/>
</dbReference>
<accession>A0A8K0KAU8</accession>
<dbReference type="InterPro" id="IPR019318">
    <property type="entry name" value="Gua_nucleotide_exch_fac_Ric8"/>
</dbReference>
<keyword evidence="3" id="KW-0963">Cytoplasm</keyword>
<evidence type="ECO:0000313" key="8">
    <source>
        <dbReference type="Proteomes" id="UP000792457"/>
    </source>
</evidence>
<dbReference type="GO" id="GO:0007186">
    <property type="term" value="P:G protein-coupled receptor signaling pathway"/>
    <property type="evidence" value="ECO:0007669"/>
    <property type="project" value="TreeGrafter"/>
</dbReference>
<dbReference type="PANTHER" id="PTHR12425">
    <property type="entry name" value="SYNEMBRYN"/>
    <property type="match status" value="1"/>
</dbReference>
<proteinExistence type="inferred from homology"/>
<dbReference type="GO" id="GO:0005938">
    <property type="term" value="C:cell cortex"/>
    <property type="evidence" value="ECO:0007669"/>
    <property type="project" value="UniProtKB-SubCell"/>
</dbReference>
<reference evidence="7" key="2">
    <citation type="submission" date="2017-10" db="EMBL/GenBank/DDBJ databases">
        <title>Ladona fulva Genome sequencing and assembly.</title>
        <authorList>
            <person name="Murali S."/>
            <person name="Richards S."/>
            <person name="Bandaranaike D."/>
            <person name="Bellair M."/>
            <person name="Blankenburg K."/>
            <person name="Chao H."/>
            <person name="Dinh H."/>
            <person name="Doddapaneni H."/>
            <person name="Dugan-Rocha S."/>
            <person name="Elkadiri S."/>
            <person name="Gnanaolivu R."/>
            <person name="Hernandez B."/>
            <person name="Skinner E."/>
            <person name="Javaid M."/>
            <person name="Lee S."/>
            <person name="Li M."/>
            <person name="Ming W."/>
            <person name="Munidasa M."/>
            <person name="Muniz J."/>
            <person name="Nguyen L."/>
            <person name="Hughes D."/>
            <person name="Osuji N."/>
            <person name="Pu L.-L."/>
            <person name="Puazo M."/>
            <person name="Qu C."/>
            <person name="Quiroz J."/>
            <person name="Raj R."/>
            <person name="Weissenberger G."/>
            <person name="Xin Y."/>
            <person name="Zou X."/>
            <person name="Han Y."/>
            <person name="Worley K."/>
            <person name="Muzny D."/>
            <person name="Gibbs R."/>
        </authorList>
    </citation>
    <scope>NUCLEOTIDE SEQUENCE</scope>
    <source>
        <strain evidence="7">Sampled in the wild</strain>
    </source>
</reference>
<dbReference type="InterPro" id="IPR016024">
    <property type="entry name" value="ARM-type_fold"/>
</dbReference>
<evidence type="ECO:0000256" key="2">
    <source>
        <dbReference type="ARBA" id="ARBA00009049"/>
    </source>
</evidence>
<feature type="region of interest" description="Disordered" evidence="6">
    <location>
        <begin position="476"/>
        <end position="496"/>
    </location>
</feature>
<keyword evidence="4" id="KW-0344">Guanine-nucleotide releasing factor</keyword>
<comment type="caution">
    <text evidence="7">The sequence shown here is derived from an EMBL/GenBank/DDBJ whole genome shotgun (WGS) entry which is preliminary data.</text>
</comment>
<dbReference type="GO" id="GO:0001965">
    <property type="term" value="F:G-protein alpha-subunit binding"/>
    <property type="evidence" value="ECO:0007669"/>
    <property type="project" value="TreeGrafter"/>
</dbReference>
<keyword evidence="8" id="KW-1185">Reference proteome</keyword>
<evidence type="ECO:0000256" key="6">
    <source>
        <dbReference type="SAM" id="MobiDB-lite"/>
    </source>
</evidence>
<dbReference type="Gene3D" id="1.25.10.10">
    <property type="entry name" value="Leucine-rich Repeat Variant"/>
    <property type="match status" value="1"/>
</dbReference>
<gene>
    <name evidence="7" type="ORF">J437_LFUL009819</name>
</gene>
<evidence type="ECO:0000256" key="5">
    <source>
        <dbReference type="ARBA" id="ARBA00023186"/>
    </source>
</evidence>
<dbReference type="PRINTS" id="PR01802">
    <property type="entry name" value="SYNEMBRYN"/>
</dbReference>
<dbReference type="AlphaFoldDB" id="A0A8K0KAU8"/>
<name>A0A8K0KAU8_LADFU</name>
<dbReference type="GO" id="GO:0005085">
    <property type="term" value="F:guanyl-nucleotide exchange factor activity"/>
    <property type="evidence" value="ECO:0007669"/>
    <property type="project" value="UniProtKB-KW"/>
</dbReference>
<evidence type="ECO:0008006" key="9">
    <source>
        <dbReference type="Google" id="ProtNLM"/>
    </source>
</evidence>
<protein>
    <recommendedName>
        <fullName evidence="9">Synembryn-A</fullName>
    </recommendedName>
</protein>
<reference evidence="7" key="1">
    <citation type="submission" date="2013-04" db="EMBL/GenBank/DDBJ databases">
        <authorList>
            <person name="Qu J."/>
            <person name="Murali S.C."/>
            <person name="Bandaranaike D."/>
            <person name="Bellair M."/>
            <person name="Blankenburg K."/>
            <person name="Chao H."/>
            <person name="Dinh H."/>
            <person name="Doddapaneni H."/>
            <person name="Downs B."/>
            <person name="Dugan-Rocha S."/>
            <person name="Elkadiri S."/>
            <person name="Gnanaolivu R.D."/>
            <person name="Hernandez B."/>
            <person name="Javaid M."/>
            <person name="Jayaseelan J.C."/>
            <person name="Lee S."/>
            <person name="Li M."/>
            <person name="Ming W."/>
            <person name="Munidasa M."/>
            <person name="Muniz J."/>
            <person name="Nguyen L."/>
            <person name="Ongeri F."/>
            <person name="Osuji N."/>
            <person name="Pu L.-L."/>
            <person name="Puazo M."/>
            <person name="Qu C."/>
            <person name="Quiroz J."/>
            <person name="Raj R."/>
            <person name="Weissenberger G."/>
            <person name="Xin Y."/>
            <person name="Zou X."/>
            <person name="Han Y."/>
            <person name="Richards S."/>
            <person name="Worley K."/>
            <person name="Muzny D."/>
            <person name="Gibbs R."/>
        </authorList>
    </citation>
    <scope>NUCLEOTIDE SEQUENCE</scope>
    <source>
        <strain evidence="7">Sampled in the wild</strain>
    </source>
</reference>
<dbReference type="InterPro" id="IPR011989">
    <property type="entry name" value="ARM-like"/>
</dbReference>
<dbReference type="EMBL" id="KZ308509">
    <property type="protein sequence ID" value="KAG8230759.1"/>
    <property type="molecule type" value="Genomic_DNA"/>
</dbReference>
<sequence length="515" mass="59229">MDENDLECLESKDNVEIGNALKRFVEKNNEIFTFPNLNENELRRRLWSALFKILSDSNSSDNYINCLQCIRILSRDITDLNDLVCEEWMNILQQHAGLLSQEEALQRINQSSFNYNVMLEAQKCLCNLIFNSTSARTICSKNHSVEGVVMRLRTYRDPELPHEIKFFDMKMLFLITALCADDSQVDLACEVLKVLFNLTVGKGKFDHTGEMRRIFDEEEEAHFLRLTTVLHDLLLCDAKTPSKRDELRKIFDEEEEAHFLRLTTVLHDLLLCDAKTPAKRDELRNHTINLLVNIPSHCYEELVTIISKDAKDIPKDAEYEGMNMQAVSVLVDFLSDRLKEAQAPRTQQEKLCPILTVLVEAARAHRKLRKFLRIRILPPLTDVLRRPEEGETVRNHLCRLLTTPASDVHKLVSDFLFVLCKESVSRMVKYTGYGNAAGLLAHRGLMLGGKGSSGNYSSDSEDSDTEEYKKYRDHINPVTGCFEPPRPNPTEGMSDEQKEFEAMQLVNMMDKLTRY</sequence>
<dbReference type="Proteomes" id="UP000792457">
    <property type="component" value="Unassembled WGS sequence"/>
</dbReference>
<dbReference type="OrthoDB" id="5585685at2759"/>
<comment type="subcellular location">
    <subcellularLocation>
        <location evidence="1">Cytoplasm</location>
        <location evidence="1">Cell cortex</location>
    </subcellularLocation>
</comment>
<evidence type="ECO:0000256" key="3">
    <source>
        <dbReference type="ARBA" id="ARBA00022490"/>
    </source>
</evidence>
<keyword evidence="5" id="KW-0143">Chaperone</keyword>
<dbReference type="InterPro" id="IPR008376">
    <property type="entry name" value="Chaperone_Ric-8_A/B"/>
</dbReference>
<comment type="similarity">
    <text evidence="2">Belongs to the synembryn family.</text>
</comment>